<dbReference type="Pfam" id="PF25053">
    <property type="entry name" value="DUF7791"/>
    <property type="match status" value="1"/>
</dbReference>
<evidence type="ECO:0000313" key="4">
    <source>
        <dbReference type="EMBL" id="CAF9942325.1"/>
    </source>
</evidence>
<accession>A0A8H3J7M3</accession>
<dbReference type="AlphaFoldDB" id="A0A8H3J7M3"/>
<reference evidence="4" key="1">
    <citation type="submission" date="2021-03" db="EMBL/GenBank/DDBJ databases">
        <authorList>
            <person name="Tagirdzhanova G."/>
        </authorList>
    </citation>
    <scope>NUCLEOTIDE SEQUENCE</scope>
</reference>
<dbReference type="PANTHER" id="PTHR10039">
    <property type="entry name" value="AMELOGENIN"/>
    <property type="match status" value="1"/>
</dbReference>
<name>A0A8H3J7M3_9LECA</name>
<dbReference type="InterPro" id="IPR029058">
    <property type="entry name" value="AB_hydrolase_fold"/>
</dbReference>
<dbReference type="InterPro" id="IPR056693">
    <property type="entry name" value="DUF7791"/>
</dbReference>
<protein>
    <recommendedName>
        <fullName evidence="6">NACHT domain-containing protein</fullName>
    </recommendedName>
</protein>
<organism evidence="4 5">
    <name type="scientific">Imshaugia aleurites</name>
    <dbReference type="NCBI Taxonomy" id="172621"/>
    <lineage>
        <taxon>Eukaryota</taxon>
        <taxon>Fungi</taxon>
        <taxon>Dikarya</taxon>
        <taxon>Ascomycota</taxon>
        <taxon>Pezizomycotina</taxon>
        <taxon>Lecanoromycetes</taxon>
        <taxon>OSLEUM clade</taxon>
        <taxon>Lecanoromycetidae</taxon>
        <taxon>Lecanorales</taxon>
        <taxon>Lecanorineae</taxon>
        <taxon>Parmeliaceae</taxon>
        <taxon>Imshaugia</taxon>
    </lineage>
</organism>
<feature type="domain" description="DUF7791" evidence="3">
    <location>
        <begin position="560"/>
        <end position="665"/>
    </location>
</feature>
<dbReference type="EMBL" id="CAJPDT010000180">
    <property type="protein sequence ID" value="CAF9942325.1"/>
    <property type="molecule type" value="Genomic_DNA"/>
</dbReference>
<dbReference type="SUPFAM" id="SSF53474">
    <property type="entry name" value="alpha/beta-Hydrolases"/>
    <property type="match status" value="1"/>
</dbReference>
<proteinExistence type="predicted"/>
<dbReference type="Pfam" id="PF24883">
    <property type="entry name" value="NPHP3_N"/>
    <property type="match status" value="1"/>
</dbReference>
<evidence type="ECO:0000313" key="5">
    <source>
        <dbReference type="Proteomes" id="UP000664534"/>
    </source>
</evidence>
<dbReference type="Proteomes" id="UP000664534">
    <property type="component" value="Unassembled WGS sequence"/>
</dbReference>
<evidence type="ECO:0000256" key="1">
    <source>
        <dbReference type="ARBA" id="ARBA00022737"/>
    </source>
</evidence>
<keyword evidence="5" id="KW-1185">Reference proteome</keyword>
<dbReference type="OrthoDB" id="341259at2759"/>
<gene>
    <name evidence="4" type="ORF">IMSHALPRED_003618</name>
</gene>
<comment type="caution">
    <text evidence="4">The sequence shown here is derived from an EMBL/GenBank/DDBJ whole genome shotgun (WGS) entry which is preliminary data.</text>
</comment>
<dbReference type="PANTHER" id="PTHR10039:SF5">
    <property type="entry name" value="NACHT DOMAIN-CONTAINING PROTEIN"/>
    <property type="match status" value="1"/>
</dbReference>
<evidence type="ECO:0000259" key="3">
    <source>
        <dbReference type="Pfam" id="PF25053"/>
    </source>
</evidence>
<dbReference type="InterPro" id="IPR027417">
    <property type="entry name" value="P-loop_NTPase"/>
</dbReference>
<dbReference type="Gene3D" id="3.40.50.1820">
    <property type="entry name" value="alpha/beta hydrolase"/>
    <property type="match status" value="1"/>
</dbReference>
<evidence type="ECO:0000259" key="2">
    <source>
        <dbReference type="Pfam" id="PF24883"/>
    </source>
</evidence>
<dbReference type="SUPFAM" id="SSF52540">
    <property type="entry name" value="P-loop containing nucleoside triphosphate hydrolases"/>
    <property type="match status" value="1"/>
</dbReference>
<keyword evidence="1" id="KW-0677">Repeat</keyword>
<sequence>MIHWSPVFQRRKATQLKPRRVVFISSRLTIQNLASSLSTRYNIYLYDHPGFGISPPPRRLVDAADHKKVDLDGSLVLRAEASAALFKHWDLARPPHVVAHDNVGLVSLRLLLEHGIKFASLCLIDVVAIGPFGLPFFKVVAENEAVFKAIPPHLVESFVRAYVKNATFKPLPLEIEDMLCAPWLEGGTQGSEKFLKEMVQAHNRDTGEDGTLLVEDHIECLNSLNDLATRARISEVHPAHERTFHWLFDPATVTFADWLQNSKLEERPIYWVQGKPGSGKSTLMKFTMRDPRLLELLSYQTEENLELQATGTLRMDLDARSLQSKSDDFIWTIAAFFFHDRGSEMQKTLTGMLQKIVCSILRQIPALFSCVMPIFTDLAQTQRRKKPQWDSEHLQSALIAIVAQREVRVRILFLVDALDEHSGDNEQLAFLLEKLIKKADNDYVGIKMCLASRSWTIFEEHFGSCPGFAIHDYTKSDIFNYVTSRLRLESQILQSTEEESLTDIIELVTERALGVFIWVRLVVDLLVKGFRDGTPLTTLEIIARDLPQDLKELYAHTLKRIEPEYTTEAYIMLQITLCALVPLPLTSFMGSVDYNYRHLLQSLHPQPHRLAELNLKDFISSPARRLASRCGDLLEIVLVPPPEGAEAKDPERVVQFIHQTVKEYVNDLQHDLGLREVLPNKARKAENCSSPLNALDANLGYTGLNPDVSNLILPWHCG</sequence>
<feature type="domain" description="Nephrocystin 3-like N-terminal" evidence="2">
    <location>
        <begin position="243"/>
        <end position="453"/>
    </location>
</feature>
<dbReference type="InterPro" id="IPR056884">
    <property type="entry name" value="NPHP3-like_N"/>
</dbReference>
<evidence type="ECO:0008006" key="6">
    <source>
        <dbReference type="Google" id="ProtNLM"/>
    </source>
</evidence>